<keyword evidence="4" id="KW-1185">Reference proteome</keyword>
<dbReference type="SUPFAM" id="SSF48264">
    <property type="entry name" value="Cytochrome P450"/>
    <property type="match status" value="1"/>
</dbReference>
<dbReference type="GO" id="GO:0016705">
    <property type="term" value="F:oxidoreductase activity, acting on paired donors, with incorporation or reduction of molecular oxygen"/>
    <property type="evidence" value="ECO:0007669"/>
    <property type="project" value="InterPro"/>
</dbReference>
<evidence type="ECO:0000313" key="4">
    <source>
        <dbReference type="Proteomes" id="UP000799302"/>
    </source>
</evidence>
<dbReference type="InterPro" id="IPR036396">
    <property type="entry name" value="Cyt_P450_sf"/>
</dbReference>
<dbReference type="GO" id="GO:0004497">
    <property type="term" value="F:monooxygenase activity"/>
    <property type="evidence" value="ECO:0007669"/>
    <property type="project" value="InterPro"/>
</dbReference>
<dbReference type="InterPro" id="IPR001128">
    <property type="entry name" value="Cyt_P450"/>
</dbReference>
<keyword evidence="1" id="KW-0408">Iron</keyword>
<dbReference type="Pfam" id="PF00067">
    <property type="entry name" value="p450"/>
    <property type="match status" value="1"/>
</dbReference>
<proteinExistence type="predicted"/>
<keyword evidence="2" id="KW-0472">Membrane</keyword>
<evidence type="ECO:0000256" key="2">
    <source>
        <dbReference type="SAM" id="Phobius"/>
    </source>
</evidence>
<accession>A0A6A6ULF0</accession>
<dbReference type="PANTHER" id="PTHR24305">
    <property type="entry name" value="CYTOCHROME P450"/>
    <property type="match status" value="1"/>
</dbReference>
<keyword evidence="1" id="KW-0479">Metal-binding</keyword>
<dbReference type="CDD" id="cd11051">
    <property type="entry name" value="CYP59-like"/>
    <property type="match status" value="1"/>
</dbReference>
<name>A0A6A6ULF0_9PEZI</name>
<feature type="transmembrane region" description="Helical" evidence="2">
    <location>
        <begin position="6"/>
        <end position="22"/>
    </location>
</feature>
<dbReference type="Proteomes" id="UP000799302">
    <property type="component" value="Unassembled WGS sequence"/>
</dbReference>
<evidence type="ECO:0000313" key="3">
    <source>
        <dbReference type="EMBL" id="KAF2672341.1"/>
    </source>
</evidence>
<evidence type="ECO:0000256" key="1">
    <source>
        <dbReference type="PIRSR" id="PIRSR602401-1"/>
    </source>
</evidence>
<keyword evidence="2" id="KW-1133">Transmembrane helix</keyword>
<feature type="binding site" description="axial binding residue" evidence="1">
    <location>
        <position position="492"/>
    </location>
    <ligand>
        <name>heme</name>
        <dbReference type="ChEBI" id="CHEBI:30413"/>
    </ligand>
    <ligandPart>
        <name>Fe</name>
        <dbReference type="ChEBI" id="CHEBI:18248"/>
    </ligandPart>
</feature>
<dbReference type="AlphaFoldDB" id="A0A6A6ULF0"/>
<dbReference type="InterPro" id="IPR050121">
    <property type="entry name" value="Cytochrome_P450_monoxygenase"/>
</dbReference>
<comment type="cofactor">
    <cofactor evidence="1">
        <name>heme</name>
        <dbReference type="ChEBI" id="CHEBI:30413"/>
    </cofactor>
</comment>
<keyword evidence="1" id="KW-0349">Heme</keyword>
<dbReference type="GO" id="GO:0005506">
    <property type="term" value="F:iron ion binding"/>
    <property type="evidence" value="ECO:0007669"/>
    <property type="project" value="InterPro"/>
</dbReference>
<protein>
    <submittedName>
        <fullName evidence="3">Cytochrome P450</fullName>
    </submittedName>
</protein>
<dbReference type="EMBL" id="MU004232">
    <property type="protein sequence ID" value="KAF2672341.1"/>
    <property type="molecule type" value="Genomic_DNA"/>
</dbReference>
<reference evidence="3" key="1">
    <citation type="journal article" date="2020" name="Stud. Mycol.">
        <title>101 Dothideomycetes genomes: a test case for predicting lifestyles and emergence of pathogens.</title>
        <authorList>
            <person name="Haridas S."/>
            <person name="Albert R."/>
            <person name="Binder M."/>
            <person name="Bloem J."/>
            <person name="Labutti K."/>
            <person name="Salamov A."/>
            <person name="Andreopoulos B."/>
            <person name="Baker S."/>
            <person name="Barry K."/>
            <person name="Bills G."/>
            <person name="Bluhm B."/>
            <person name="Cannon C."/>
            <person name="Castanera R."/>
            <person name="Culley D."/>
            <person name="Daum C."/>
            <person name="Ezra D."/>
            <person name="Gonzalez J."/>
            <person name="Henrissat B."/>
            <person name="Kuo A."/>
            <person name="Liang C."/>
            <person name="Lipzen A."/>
            <person name="Lutzoni F."/>
            <person name="Magnuson J."/>
            <person name="Mondo S."/>
            <person name="Nolan M."/>
            <person name="Ohm R."/>
            <person name="Pangilinan J."/>
            <person name="Park H.-J."/>
            <person name="Ramirez L."/>
            <person name="Alfaro M."/>
            <person name="Sun H."/>
            <person name="Tritt A."/>
            <person name="Yoshinaga Y."/>
            <person name="Zwiers L.-H."/>
            <person name="Turgeon B."/>
            <person name="Goodwin S."/>
            <person name="Spatafora J."/>
            <person name="Crous P."/>
            <person name="Grigoriev I."/>
        </authorList>
    </citation>
    <scope>NUCLEOTIDE SEQUENCE</scope>
    <source>
        <strain evidence="3">CBS 115976</strain>
    </source>
</reference>
<dbReference type="InterPro" id="IPR002401">
    <property type="entry name" value="Cyt_P450_E_grp-I"/>
</dbReference>
<dbReference type="PRINTS" id="PR00385">
    <property type="entry name" value="P450"/>
</dbReference>
<gene>
    <name evidence="3" type="ORF">BT63DRAFT_194189</name>
</gene>
<dbReference type="OrthoDB" id="10029320at2759"/>
<organism evidence="3 4">
    <name type="scientific">Microthyrium microscopicum</name>
    <dbReference type="NCBI Taxonomy" id="703497"/>
    <lineage>
        <taxon>Eukaryota</taxon>
        <taxon>Fungi</taxon>
        <taxon>Dikarya</taxon>
        <taxon>Ascomycota</taxon>
        <taxon>Pezizomycotina</taxon>
        <taxon>Dothideomycetes</taxon>
        <taxon>Dothideomycetes incertae sedis</taxon>
        <taxon>Microthyriales</taxon>
        <taxon>Microthyriaceae</taxon>
        <taxon>Microthyrium</taxon>
    </lineage>
</organism>
<dbReference type="PRINTS" id="PR00463">
    <property type="entry name" value="EP450I"/>
</dbReference>
<sequence length="557" mass="62428">MAVRSFFHPVLVLLPVLVWYLYRKLSYRRYERYKGLAMPRSPSLLFGHLEDIGKAMRAVGAMEDLDSRHPDYAFELLRKEAGNDGAVYLDMWPVEYPTVQIWSHSLAEQISKSTKLFKYSVDKSPTVHAFSDLIGKDSIFSVNGEEWKSLRKIFNSGFAPQHLMTLLASIVEKTGLFHARLEELSKSGDIFELNELTTDLTFDIIGSVVLDTDMNAQDATKETHPILVHLKRVLPLFDFHSIIEKVKPAHWVKLVKRGILANRVNSSVKAVIRQKFRELHSQTNGAHSNDKGRSVLSLSLKGLTNLTPELEENISAQIRTFLFAGHDTTSIALQWAFYFLYRHPDVRTTLVAELDSILGPDQSPTGSLQTILDRGEDALSKLPFLSAVIKETLRLYPPASAARMAPPGSGMMLQLDNGTEVCIDGLIIYVVHQGIMRDPAVFGPDENEFRPARWMGNTDMSMAAGGLDVKEAVTEQIPASAWRPFERGPRNCIGQELANLEAKTILASTVRGFEFEKVGLGQMENGKLVGGELYKKYCITSRPCDNMRMKVKAVDKT</sequence>
<dbReference type="Gene3D" id="1.10.630.10">
    <property type="entry name" value="Cytochrome P450"/>
    <property type="match status" value="1"/>
</dbReference>
<dbReference type="PANTHER" id="PTHR24305:SF222">
    <property type="entry name" value="CYTOCHROME P450 MONOOXYGENASE STCS"/>
    <property type="match status" value="1"/>
</dbReference>
<dbReference type="GO" id="GO:0020037">
    <property type="term" value="F:heme binding"/>
    <property type="evidence" value="ECO:0007669"/>
    <property type="project" value="InterPro"/>
</dbReference>
<keyword evidence="2" id="KW-0812">Transmembrane</keyword>